<dbReference type="EMBL" id="WBMO01000004">
    <property type="protein sequence ID" value="MDV2477384.1"/>
    <property type="molecule type" value="Genomic_DNA"/>
</dbReference>
<evidence type="ECO:0000313" key="2">
    <source>
        <dbReference type="EMBL" id="MDV2477384.1"/>
    </source>
</evidence>
<dbReference type="EMBL" id="WBMO01000005">
    <property type="protein sequence ID" value="MDV2477431.1"/>
    <property type="molecule type" value="Genomic_DNA"/>
</dbReference>
<gene>
    <name evidence="1" type="ORF">F8M49_20790</name>
    <name evidence="2" type="ORF">F8M49_22025</name>
    <name evidence="3" type="ORF">F8M49_22280</name>
</gene>
<proteinExistence type="predicted"/>
<dbReference type="EMBL" id="WBMO01000001">
    <property type="protein sequence ID" value="MDV2477160.1"/>
    <property type="molecule type" value="Genomic_DNA"/>
</dbReference>
<organism evidence="1 4">
    <name type="scientific">Rhodococcus zopfii</name>
    <dbReference type="NCBI Taxonomy" id="43772"/>
    <lineage>
        <taxon>Bacteria</taxon>
        <taxon>Bacillati</taxon>
        <taxon>Actinomycetota</taxon>
        <taxon>Actinomycetes</taxon>
        <taxon>Mycobacteriales</taxon>
        <taxon>Nocardiaceae</taxon>
        <taxon>Rhodococcus</taxon>
    </lineage>
</organism>
<sequence>MWKRGETITVLRPTNVNSRHPGDGVTEVPHTIDNVVINWSGTSEINDRGEVVVSDVVLYLPAGSDIRSIDRVMLPDGDRYHVVGKPAPWRSPRTGRRPGIEVKLKGVKGA</sequence>
<accession>A0ABU3WT34</accession>
<evidence type="ECO:0008006" key="5">
    <source>
        <dbReference type="Google" id="ProtNLM"/>
    </source>
</evidence>
<keyword evidence="4" id="KW-1185">Reference proteome</keyword>
<evidence type="ECO:0000313" key="3">
    <source>
        <dbReference type="EMBL" id="MDV2477431.1"/>
    </source>
</evidence>
<comment type="caution">
    <text evidence="1">The sequence shown here is derived from an EMBL/GenBank/DDBJ whole genome shotgun (WGS) entry which is preliminary data.</text>
</comment>
<protein>
    <recommendedName>
        <fullName evidence="5">Head-to-tail stopper</fullName>
    </recommendedName>
</protein>
<name>A0ABU3WT34_9NOCA</name>
<evidence type="ECO:0000313" key="4">
    <source>
        <dbReference type="Proteomes" id="UP001275440"/>
    </source>
</evidence>
<reference evidence="1 4" key="1">
    <citation type="submission" date="2019-10" db="EMBL/GenBank/DDBJ databases">
        <title>Draft Genome Assembly of Rhodococcus zopfii DSM44189.</title>
        <authorList>
            <person name="Sutton J.M."/>
            <person name="Akob D.M."/>
            <person name="Bushman T.J."/>
        </authorList>
    </citation>
    <scope>NUCLEOTIDE SEQUENCE [LARGE SCALE GENOMIC DNA]</scope>
    <source>
        <strain evidence="1 4">DSM 44189</strain>
    </source>
</reference>
<evidence type="ECO:0000313" key="1">
    <source>
        <dbReference type="EMBL" id="MDV2477160.1"/>
    </source>
</evidence>
<dbReference type="Proteomes" id="UP001275440">
    <property type="component" value="Unassembled WGS sequence"/>
</dbReference>